<evidence type="ECO:0000313" key="1">
    <source>
        <dbReference type="EMBL" id="AIL49889.1"/>
    </source>
</evidence>
<dbReference type="EMBL" id="KM067908">
    <property type="protein sequence ID" value="AIL49889.1"/>
    <property type="molecule type" value="Genomic_DNA"/>
</dbReference>
<accession>A0A077EM93</accession>
<dbReference type="AlphaFoldDB" id="A0A077EM93"/>
<name>A0A077EM93_VIBPH</name>
<geneLocation type="plasmid" evidence="1">
    <name>pVPA3-1</name>
</geneLocation>
<keyword evidence="1" id="KW-0614">Plasmid</keyword>
<sequence length="55" mass="6044">MWIPAFHAPLWQDKLSETARAFLLRDETQASLESESVALAPKTFNRASAPSAGLD</sequence>
<organism evidence="1">
    <name type="scientific">Vibrio parahaemolyticus</name>
    <dbReference type="NCBI Taxonomy" id="670"/>
    <lineage>
        <taxon>Bacteria</taxon>
        <taxon>Pseudomonadati</taxon>
        <taxon>Pseudomonadota</taxon>
        <taxon>Gammaproteobacteria</taxon>
        <taxon>Vibrionales</taxon>
        <taxon>Vibrionaceae</taxon>
        <taxon>Vibrio</taxon>
    </lineage>
</organism>
<reference evidence="1" key="1">
    <citation type="journal article" date="2015" name="Dis. Aquat. Organ.">
        <title>Photorhabdus insect-related (Pir) toxin-like genes in a plasmid of Vibrio parahaemolyticus, the causative agent of acute hepatopancreatic necrosis disease (AHPND) of shrimp.</title>
        <authorList>
            <person name="Han J.E."/>
            <person name="Tang K.F."/>
            <person name="Tran L.H."/>
            <person name="Lightner D.V."/>
        </authorList>
    </citation>
    <scope>NUCLEOTIDE SEQUENCE</scope>
    <source>
        <strain evidence="1">13-028/A3</strain>
        <plasmid evidence="1">pVPA3-1</plasmid>
    </source>
</reference>
<proteinExistence type="predicted"/>
<protein>
    <submittedName>
        <fullName evidence="1">Uncharacterized protein</fullName>
    </submittedName>
</protein>